<gene>
    <name evidence="1" type="ORF">ACFP4F_15835</name>
</gene>
<dbReference type="EMBL" id="JBHSPX010000004">
    <property type="protein sequence ID" value="MFC6064009.1"/>
    <property type="molecule type" value="Genomic_DNA"/>
</dbReference>
<dbReference type="Proteomes" id="UP001596139">
    <property type="component" value="Unassembled WGS sequence"/>
</dbReference>
<protein>
    <submittedName>
        <fullName evidence="1">SDR family NAD(P)-dependent oxidoreductase</fullName>
    </submittedName>
</protein>
<dbReference type="SUPFAM" id="SSF51735">
    <property type="entry name" value="NAD(P)-binding Rossmann-fold domains"/>
    <property type="match status" value="1"/>
</dbReference>
<organism evidence="1 2">
    <name type="scientific">Streptomyces ochraceiscleroticus</name>
    <dbReference type="NCBI Taxonomy" id="47761"/>
    <lineage>
        <taxon>Bacteria</taxon>
        <taxon>Bacillati</taxon>
        <taxon>Actinomycetota</taxon>
        <taxon>Actinomycetes</taxon>
        <taxon>Kitasatosporales</taxon>
        <taxon>Streptomycetaceae</taxon>
        <taxon>Streptomyces</taxon>
    </lineage>
</organism>
<dbReference type="Pfam" id="PF00106">
    <property type="entry name" value="adh_short"/>
    <property type="match status" value="1"/>
</dbReference>
<name>A0ABW1MJN7_9ACTN</name>
<dbReference type="InterPro" id="IPR051935">
    <property type="entry name" value="HSDL2"/>
</dbReference>
<evidence type="ECO:0000313" key="2">
    <source>
        <dbReference type="Proteomes" id="UP001596139"/>
    </source>
</evidence>
<dbReference type="PANTHER" id="PTHR42808:SF3">
    <property type="entry name" value="HYDROXYSTEROID DEHYDROGENASE-LIKE PROTEIN 2"/>
    <property type="match status" value="1"/>
</dbReference>
<dbReference type="PANTHER" id="PTHR42808">
    <property type="entry name" value="HYDROXYSTEROID DEHYDROGENASE-LIKE PROTEIN 2"/>
    <property type="match status" value="1"/>
</dbReference>
<accession>A0ABW1MJN7</accession>
<dbReference type="RefSeq" id="WP_078648672.1">
    <property type="nucleotide sequence ID" value="NZ_JBHSPX010000004.1"/>
</dbReference>
<dbReference type="Gene3D" id="3.40.50.720">
    <property type="entry name" value="NAD(P)-binding Rossmann-like Domain"/>
    <property type="match status" value="1"/>
</dbReference>
<dbReference type="InterPro" id="IPR002347">
    <property type="entry name" value="SDR_fam"/>
</dbReference>
<evidence type="ECO:0000313" key="1">
    <source>
        <dbReference type="EMBL" id="MFC6064009.1"/>
    </source>
</evidence>
<sequence length="95" mass="9618">MSGGSRGIGPAIAVAAARRGVNVILPAKTDTPDSRLPGTIHTAAAVIEAASGSALAVVEDVSDEASVQRAVERCVDRFGAGTGDLQYDVFVDPPQ</sequence>
<reference evidence="2" key="1">
    <citation type="journal article" date="2019" name="Int. J. Syst. Evol. Microbiol.">
        <title>The Global Catalogue of Microorganisms (GCM) 10K type strain sequencing project: providing services to taxonomists for standard genome sequencing and annotation.</title>
        <authorList>
            <consortium name="The Broad Institute Genomics Platform"/>
            <consortium name="The Broad Institute Genome Sequencing Center for Infectious Disease"/>
            <person name="Wu L."/>
            <person name="Ma J."/>
        </authorList>
    </citation>
    <scope>NUCLEOTIDE SEQUENCE [LARGE SCALE GENOMIC DNA]</scope>
    <source>
        <strain evidence="2">CGMCC 1.15180</strain>
    </source>
</reference>
<dbReference type="InterPro" id="IPR036291">
    <property type="entry name" value="NAD(P)-bd_dom_sf"/>
</dbReference>
<proteinExistence type="predicted"/>
<comment type="caution">
    <text evidence="1">The sequence shown here is derived from an EMBL/GenBank/DDBJ whole genome shotgun (WGS) entry which is preliminary data.</text>
</comment>
<keyword evidence="2" id="KW-1185">Reference proteome</keyword>